<dbReference type="EMBL" id="JAUIZM010000002">
    <property type="protein sequence ID" value="KAK1399954.1"/>
    <property type="molecule type" value="Genomic_DNA"/>
</dbReference>
<keyword evidence="4 9" id="KW-0805">Transcription regulation</keyword>
<dbReference type="GO" id="GO:0003700">
    <property type="term" value="F:DNA-binding transcription factor activity"/>
    <property type="evidence" value="ECO:0007669"/>
    <property type="project" value="UniProtKB-UniRule"/>
</dbReference>
<comment type="subcellular location">
    <subcellularLocation>
        <location evidence="8 9">Nucleus</location>
    </subcellularLocation>
</comment>
<evidence type="ECO:0000256" key="10">
    <source>
        <dbReference type="SAM" id="MobiDB-lite"/>
    </source>
</evidence>
<dbReference type="GO" id="GO:0003677">
    <property type="term" value="F:DNA binding"/>
    <property type="evidence" value="ECO:0007669"/>
    <property type="project" value="UniProtKB-UniRule"/>
</dbReference>
<dbReference type="PROSITE" id="PS50884">
    <property type="entry name" value="ZF_DOF_2"/>
    <property type="match status" value="1"/>
</dbReference>
<evidence type="ECO:0000259" key="11">
    <source>
        <dbReference type="PROSITE" id="PS50884"/>
    </source>
</evidence>
<organism evidence="12 13">
    <name type="scientific">Heracleum sosnowskyi</name>
    <dbReference type="NCBI Taxonomy" id="360622"/>
    <lineage>
        <taxon>Eukaryota</taxon>
        <taxon>Viridiplantae</taxon>
        <taxon>Streptophyta</taxon>
        <taxon>Embryophyta</taxon>
        <taxon>Tracheophyta</taxon>
        <taxon>Spermatophyta</taxon>
        <taxon>Magnoliopsida</taxon>
        <taxon>eudicotyledons</taxon>
        <taxon>Gunneridae</taxon>
        <taxon>Pentapetalae</taxon>
        <taxon>asterids</taxon>
        <taxon>campanulids</taxon>
        <taxon>Apiales</taxon>
        <taxon>Apiaceae</taxon>
        <taxon>Apioideae</taxon>
        <taxon>apioid superclade</taxon>
        <taxon>Tordylieae</taxon>
        <taxon>Tordyliinae</taxon>
        <taxon>Heracleum</taxon>
    </lineage>
</organism>
<reference evidence="12" key="2">
    <citation type="submission" date="2023-05" db="EMBL/GenBank/DDBJ databases">
        <authorList>
            <person name="Schelkunov M.I."/>
        </authorList>
    </citation>
    <scope>NUCLEOTIDE SEQUENCE</scope>
    <source>
        <strain evidence="12">Hsosn_3</strain>
        <tissue evidence="12">Leaf</tissue>
    </source>
</reference>
<feature type="region of interest" description="Disordered" evidence="10">
    <location>
        <begin position="35"/>
        <end position="62"/>
    </location>
</feature>
<evidence type="ECO:0000256" key="7">
    <source>
        <dbReference type="ARBA" id="ARBA00023242"/>
    </source>
</evidence>
<dbReference type="Pfam" id="PF02701">
    <property type="entry name" value="Zn_ribbon_Dof"/>
    <property type="match status" value="1"/>
</dbReference>
<keyword evidence="5 8" id="KW-0238">DNA-binding</keyword>
<keyword evidence="6 9" id="KW-0804">Transcription</keyword>
<feature type="region of interest" description="Disordered" evidence="10">
    <location>
        <begin position="124"/>
        <end position="168"/>
    </location>
</feature>
<dbReference type="PANTHER" id="PTHR31992:SF193">
    <property type="entry name" value="DOF ZINC FINGER PROTEIN DOF3.6"/>
    <property type="match status" value="1"/>
</dbReference>
<evidence type="ECO:0000256" key="2">
    <source>
        <dbReference type="ARBA" id="ARBA00022771"/>
    </source>
</evidence>
<evidence type="ECO:0000256" key="5">
    <source>
        <dbReference type="ARBA" id="ARBA00023125"/>
    </source>
</evidence>
<reference evidence="12" key="1">
    <citation type="submission" date="2023-02" db="EMBL/GenBank/DDBJ databases">
        <title>Genome of toxic invasive species Heracleum sosnowskyi carries increased number of genes despite the absence of recent whole-genome duplications.</title>
        <authorList>
            <person name="Schelkunov M."/>
            <person name="Shtratnikova V."/>
            <person name="Makarenko M."/>
            <person name="Klepikova A."/>
            <person name="Omelchenko D."/>
            <person name="Novikova G."/>
            <person name="Obukhova E."/>
            <person name="Bogdanov V."/>
            <person name="Penin A."/>
            <person name="Logacheva M."/>
        </authorList>
    </citation>
    <scope>NUCLEOTIDE SEQUENCE</scope>
    <source>
        <strain evidence="12">Hsosn_3</strain>
        <tissue evidence="12">Leaf</tissue>
    </source>
</reference>
<evidence type="ECO:0000313" key="13">
    <source>
        <dbReference type="Proteomes" id="UP001237642"/>
    </source>
</evidence>
<dbReference type="PANTHER" id="PTHR31992">
    <property type="entry name" value="DOF ZINC FINGER PROTEIN DOF1.4-RELATED"/>
    <property type="match status" value="1"/>
</dbReference>
<evidence type="ECO:0000256" key="1">
    <source>
        <dbReference type="ARBA" id="ARBA00022723"/>
    </source>
</evidence>
<dbReference type="Proteomes" id="UP001237642">
    <property type="component" value="Unassembled WGS sequence"/>
</dbReference>
<accession>A0AAD8J9G7</accession>
<keyword evidence="1 9" id="KW-0479">Metal-binding</keyword>
<keyword evidence="7 8" id="KW-0539">Nucleus</keyword>
<keyword evidence="13" id="KW-1185">Reference proteome</keyword>
<dbReference type="GO" id="GO:0008270">
    <property type="term" value="F:zinc ion binding"/>
    <property type="evidence" value="ECO:0007669"/>
    <property type="project" value="UniProtKB-KW"/>
</dbReference>
<sequence length="371" mass="39518">MVFSSIPAYLDPANWQQNQTYNQSGNSDLLQIQHHQQQQQHAPQPVALQPHGVGGAGTIRPGSMADRARMANLPMPETALKCPRCESTHTKFCYFNNYSLSQPRHFCKACRRYWTRGGALRSVPVGGGCRRNKRSSKGSSSSSKSEPANSETANSGSTNSTLLPSNTATPSVNILEGLTSQIPQLGFMPPLTHLNPRHELGLNYSGISGPNVPVTSEMNFQTGSNLFSGSGDGGVSSLLSSSGGGLELWRMHLAPQFPNFLGGFDPTVSQGGVFYQNNFQAGGVDQASGSGYVAAKLSSSSSMMSQLASVKMEASHNYNTANNQDHDQSSLARQFTGSVQGNEHQWSTTAGATAWTDLSGFSSSSTSNPLC</sequence>
<comment type="function">
    <text evidence="9">Transcription factor that binds specifically to a 5'-AA[AG]G-3' consensus core sequence.</text>
</comment>
<gene>
    <name evidence="12" type="ORF">POM88_009817</name>
</gene>
<keyword evidence="3 9" id="KW-0862">Zinc</keyword>
<dbReference type="InterPro" id="IPR003851">
    <property type="entry name" value="Znf_Dof"/>
</dbReference>
<feature type="compositionally biased region" description="Low complexity" evidence="10">
    <location>
        <begin position="35"/>
        <end position="51"/>
    </location>
</feature>
<keyword evidence="2 8" id="KW-0863">Zinc-finger</keyword>
<dbReference type="InterPro" id="IPR045174">
    <property type="entry name" value="Dof"/>
</dbReference>
<comment type="caution">
    <text evidence="12">The sequence shown here is derived from an EMBL/GenBank/DDBJ whole genome shotgun (WGS) entry which is preliminary data.</text>
</comment>
<evidence type="ECO:0000256" key="4">
    <source>
        <dbReference type="ARBA" id="ARBA00023015"/>
    </source>
</evidence>
<name>A0AAD8J9G7_9APIA</name>
<proteinExistence type="predicted"/>
<evidence type="ECO:0000256" key="9">
    <source>
        <dbReference type="RuleBase" id="RU369094"/>
    </source>
</evidence>
<evidence type="ECO:0000256" key="6">
    <source>
        <dbReference type="ARBA" id="ARBA00023163"/>
    </source>
</evidence>
<protein>
    <recommendedName>
        <fullName evidence="9">Dof zinc finger protein</fullName>
    </recommendedName>
</protein>
<feature type="domain" description="Dof-type" evidence="11">
    <location>
        <begin position="80"/>
        <end position="134"/>
    </location>
</feature>
<evidence type="ECO:0000313" key="12">
    <source>
        <dbReference type="EMBL" id="KAK1399954.1"/>
    </source>
</evidence>
<evidence type="ECO:0000256" key="3">
    <source>
        <dbReference type="ARBA" id="ARBA00022833"/>
    </source>
</evidence>
<dbReference type="AlphaFoldDB" id="A0AAD8J9G7"/>
<evidence type="ECO:0000256" key="8">
    <source>
        <dbReference type="PROSITE-ProRule" id="PRU00071"/>
    </source>
</evidence>
<feature type="compositionally biased region" description="Polar residues" evidence="10">
    <location>
        <begin position="146"/>
        <end position="168"/>
    </location>
</feature>
<dbReference type="GO" id="GO:0005634">
    <property type="term" value="C:nucleus"/>
    <property type="evidence" value="ECO:0007669"/>
    <property type="project" value="UniProtKB-SubCell"/>
</dbReference>
<dbReference type="PROSITE" id="PS01361">
    <property type="entry name" value="ZF_DOF_1"/>
    <property type="match status" value="1"/>
</dbReference>